<gene>
    <name evidence="2" type="ORF">UR93_C0024G0001</name>
</gene>
<reference evidence="2 3" key="1">
    <citation type="journal article" date="2015" name="Nature">
        <title>rRNA introns, odd ribosomes, and small enigmatic genomes across a large radiation of phyla.</title>
        <authorList>
            <person name="Brown C.T."/>
            <person name="Hug L.A."/>
            <person name="Thomas B.C."/>
            <person name="Sharon I."/>
            <person name="Castelle C.J."/>
            <person name="Singh A."/>
            <person name="Wilkins M.J."/>
            <person name="Williams K.H."/>
            <person name="Banfield J.F."/>
        </authorList>
    </citation>
    <scope>NUCLEOTIDE SEQUENCE [LARGE SCALE GENOMIC DNA]</scope>
</reference>
<proteinExistence type="predicted"/>
<protein>
    <submittedName>
        <fullName evidence="2">Uncharacterized protein</fullName>
    </submittedName>
</protein>
<evidence type="ECO:0000313" key="2">
    <source>
        <dbReference type="EMBL" id="KKP88022.1"/>
    </source>
</evidence>
<evidence type="ECO:0000313" key="3">
    <source>
        <dbReference type="Proteomes" id="UP000034316"/>
    </source>
</evidence>
<feature type="non-terminal residue" evidence="2">
    <location>
        <position position="242"/>
    </location>
</feature>
<feature type="region of interest" description="Disordered" evidence="1">
    <location>
        <begin position="1"/>
        <end position="32"/>
    </location>
</feature>
<sequence>MLEKYPLKDEVEKAEQAMTDEERELSEIRQTTHKDRDIFPIISPQETDSSGADTWKSYLNRKKLLDVWSPPQESPYKKFVKTKTLNSIEFISDRIKPRYSKGEAKSEREICNLISGKQLEKNTAVILDSGGAHSVAMAVKLVEHGFQPVIMFDSVPHTKGINSSHQELGTLLYFAEQMNKLKQEGKIKVDAPPVFILDIHRDTMDISFGKDKTKVNNTYTYGESDFPSPEEFHKLGIQKVIY</sequence>
<accession>A0A0G0G8G9</accession>
<feature type="compositionally biased region" description="Basic and acidic residues" evidence="1">
    <location>
        <begin position="1"/>
        <end position="15"/>
    </location>
</feature>
<comment type="caution">
    <text evidence="2">The sequence shown here is derived from an EMBL/GenBank/DDBJ whole genome shotgun (WGS) entry which is preliminary data.</text>
</comment>
<dbReference type="Proteomes" id="UP000034316">
    <property type="component" value="Unassembled WGS sequence"/>
</dbReference>
<organism evidence="2 3">
    <name type="scientific">Berkelbacteria bacterium GW2011_GWA2_35_9</name>
    <dbReference type="NCBI Taxonomy" id="1618333"/>
    <lineage>
        <taxon>Bacteria</taxon>
        <taxon>Candidatus Berkelbacteria</taxon>
    </lineage>
</organism>
<dbReference type="EMBL" id="LBRB01000024">
    <property type="protein sequence ID" value="KKP88022.1"/>
    <property type="molecule type" value="Genomic_DNA"/>
</dbReference>
<name>A0A0G0G8G9_9BACT</name>
<evidence type="ECO:0000256" key="1">
    <source>
        <dbReference type="SAM" id="MobiDB-lite"/>
    </source>
</evidence>
<dbReference type="AlphaFoldDB" id="A0A0G0G8G9"/>